<feature type="transmembrane region" description="Helical" evidence="7">
    <location>
        <begin position="27"/>
        <end position="46"/>
    </location>
</feature>
<accession>A0A8J1JX51</accession>
<evidence type="ECO:0000313" key="9">
    <source>
        <dbReference type="RefSeq" id="XP_031761610.1"/>
    </source>
</evidence>
<evidence type="ECO:0000256" key="1">
    <source>
        <dbReference type="ARBA" id="ARBA00004141"/>
    </source>
</evidence>
<dbReference type="PANTHER" id="PTHR23505:SF101">
    <property type="entry name" value="PROTEIN SPINSTER HOMOLOG 1-LIKE"/>
    <property type="match status" value="1"/>
</dbReference>
<keyword evidence="8" id="KW-1185">Reference proteome</keyword>
<evidence type="ECO:0000256" key="7">
    <source>
        <dbReference type="SAM" id="Phobius"/>
    </source>
</evidence>
<evidence type="ECO:0000256" key="5">
    <source>
        <dbReference type="ARBA" id="ARBA00023136"/>
    </source>
</evidence>
<feature type="transmembrane region" description="Helical" evidence="7">
    <location>
        <begin position="198"/>
        <end position="217"/>
    </location>
</feature>
<comment type="similarity">
    <text evidence="6">Belongs to the major facilitator superfamily. Spinster (TC 2.A.1.49) family.</text>
</comment>
<comment type="subcellular location">
    <subcellularLocation>
        <location evidence="1">Membrane</location>
        <topology evidence="1">Multi-pass membrane protein</topology>
    </subcellularLocation>
</comment>
<dbReference type="OrthoDB" id="9919959at2759"/>
<dbReference type="AGR" id="Xenbase:XB-GENE-29087071"/>
<dbReference type="InterPro" id="IPR011701">
    <property type="entry name" value="MFS"/>
</dbReference>
<proteinExistence type="inferred from homology"/>
<evidence type="ECO:0000256" key="3">
    <source>
        <dbReference type="ARBA" id="ARBA00022692"/>
    </source>
</evidence>
<feature type="transmembrane region" description="Helical" evidence="7">
    <location>
        <begin position="285"/>
        <end position="304"/>
    </location>
</feature>
<dbReference type="InterPro" id="IPR036259">
    <property type="entry name" value="MFS_trans_sf"/>
</dbReference>
<dbReference type="GeneID" id="101733595"/>
<protein>
    <submittedName>
        <fullName evidence="9">Protein spinster homolog 1-like</fullName>
    </submittedName>
</protein>
<reference evidence="9" key="1">
    <citation type="submission" date="2025-08" db="UniProtKB">
        <authorList>
            <consortium name="RefSeq"/>
        </authorList>
    </citation>
    <scope>IDENTIFICATION</scope>
    <source>
        <strain evidence="9">Nigerian</strain>
        <tissue evidence="9">Liver and blood</tissue>
    </source>
</reference>
<feature type="transmembrane region" description="Helical" evidence="7">
    <location>
        <begin position="58"/>
        <end position="76"/>
    </location>
</feature>
<feature type="transmembrane region" description="Helical" evidence="7">
    <location>
        <begin position="147"/>
        <end position="167"/>
    </location>
</feature>
<dbReference type="InterPro" id="IPR044770">
    <property type="entry name" value="MFS_spinster-like"/>
</dbReference>
<dbReference type="Proteomes" id="UP000008143">
    <property type="component" value="Chromosome 7"/>
</dbReference>
<dbReference type="Gene3D" id="1.20.1250.20">
    <property type="entry name" value="MFS general substrate transporter like domains"/>
    <property type="match status" value="1"/>
</dbReference>
<gene>
    <name evidence="9 10" type="primary">LOC101733595</name>
</gene>
<feature type="transmembrane region" description="Helical" evidence="7">
    <location>
        <begin position="310"/>
        <end position="331"/>
    </location>
</feature>
<evidence type="ECO:0000256" key="4">
    <source>
        <dbReference type="ARBA" id="ARBA00022989"/>
    </source>
</evidence>
<dbReference type="PANTHER" id="PTHR23505">
    <property type="entry name" value="SPINSTER"/>
    <property type="match status" value="1"/>
</dbReference>
<feature type="transmembrane region" description="Helical" evidence="7">
    <location>
        <begin position="378"/>
        <end position="399"/>
    </location>
</feature>
<dbReference type="SUPFAM" id="SSF103473">
    <property type="entry name" value="MFS general substrate transporter"/>
    <property type="match status" value="1"/>
</dbReference>
<feature type="transmembrane region" description="Helical" evidence="7">
    <location>
        <begin position="117"/>
        <end position="141"/>
    </location>
</feature>
<dbReference type="AlphaFoldDB" id="A0A8J1JX51"/>
<dbReference type="KEGG" id="xtr:101733595"/>
<feature type="transmembrane region" description="Helical" evidence="7">
    <location>
        <begin position="251"/>
        <end position="273"/>
    </location>
</feature>
<keyword evidence="5 7" id="KW-0472">Membrane</keyword>
<sequence>MVFDRYFTEAVMPLIEEEYGIDIKKTALVDGLFALGFTILAISPVFRYFGDWLSQKTIMCIGMTLWTLLTFTFCFVPKQWFWLILLLRGLLDILADFFLSCALPLIGHMFSASNRRLAIFGSQLCSFLFRLIAICIAALVANQFSWHVARLIAPCLGVICLSLLLVFMKDPSGGNTEEEDEDDEPQVECSLFSCLKPLLTWSFALIMIGSLSVDFIHEGMFAVIPDFLDRTRNETGKQWPLFLSQSYYSDFMIYSAIKCAADVLGMLLGMEISKLLSKEPHSADPWVCAVGLFAFTPIFSLFLFFIKDGIVLPCVFLFISGVFLSLNQALSEDMMLSVIRPKFYTIAGQLQAFLTRLIAGISVKIQESNSEKTSFECMQFALMFLTVVAVIGGTCFLYLNLSFRKDREAADKNATPRQSDVEKSLFKYEKENIVSKASDNISYTFSAQTAIWKGLY</sequence>
<keyword evidence="2" id="KW-0813">Transport</keyword>
<feature type="transmembrane region" description="Helical" evidence="7">
    <location>
        <begin position="343"/>
        <end position="366"/>
    </location>
</feature>
<evidence type="ECO:0000313" key="8">
    <source>
        <dbReference type="Proteomes" id="UP000008143"/>
    </source>
</evidence>
<evidence type="ECO:0000313" key="10">
    <source>
        <dbReference type="Xenbase" id="XB-GENE-29087071"/>
    </source>
</evidence>
<evidence type="ECO:0000256" key="2">
    <source>
        <dbReference type="ARBA" id="ARBA00022448"/>
    </source>
</evidence>
<feature type="transmembrane region" description="Helical" evidence="7">
    <location>
        <begin position="82"/>
        <end position="105"/>
    </location>
</feature>
<dbReference type="GO" id="GO:0022857">
    <property type="term" value="F:transmembrane transporter activity"/>
    <property type="evidence" value="ECO:0000318"/>
    <property type="project" value="GO_Central"/>
</dbReference>
<dbReference type="Pfam" id="PF07690">
    <property type="entry name" value="MFS_1"/>
    <property type="match status" value="1"/>
</dbReference>
<name>A0A8J1JX51_XENTR</name>
<organism evidence="8 9">
    <name type="scientific">Xenopus tropicalis</name>
    <name type="common">Western clawed frog</name>
    <name type="synonym">Silurana tropicalis</name>
    <dbReference type="NCBI Taxonomy" id="8364"/>
    <lineage>
        <taxon>Eukaryota</taxon>
        <taxon>Metazoa</taxon>
        <taxon>Chordata</taxon>
        <taxon>Craniata</taxon>
        <taxon>Vertebrata</taxon>
        <taxon>Euteleostomi</taxon>
        <taxon>Amphibia</taxon>
        <taxon>Batrachia</taxon>
        <taxon>Anura</taxon>
        <taxon>Pipoidea</taxon>
        <taxon>Pipidae</taxon>
        <taxon>Xenopodinae</taxon>
        <taxon>Xenopus</taxon>
        <taxon>Silurana</taxon>
    </lineage>
</organism>
<dbReference type="GO" id="GO:0016020">
    <property type="term" value="C:membrane"/>
    <property type="evidence" value="ECO:0000318"/>
    <property type="project" value="GO_Central"/>
</dbReference>
<keyword evidence="4 7" id="KW-1133">Transmembrane helix</keyword>
<keyword evidence="3 7" id="KW-0812">Transmembrane</keyword>
<dbReference type="Xenbase" id="XB-GENE-29087071">
    <property type="gene designation" value="LOC101733595"/>
</dbReference>
<evidence type="ECO:0000256" key="6">
    <source>
        <dbReference type="ARBA" id="ARBA00024338"/>
    </source>
</evidence>
<dbReference type="RefSeq" id="XP_031761610.1">
    <property type="nucleotide sequence ID" value="XM_031905750.1"/>
</dbReference>